<accession>A0AAN6LSW5</accession>
<dbReference type="InterPro" id="IPR012678">
    <property type="entry name" value="Ribosomal_uL23/eL15/eS24_sf"/>
</dbReference>
<keyword evidence="2" id="KW-0689">Ribosomal protein</keyword>
<keyword evidence="7" id="KW-1185">Reference proteome</keyword>
<evidence type="ECO:0000313" key="6">
    <source>
        <dbReference type="EMBL" id="KAK3203838.1"/>
    </source>
</evidence>
<feature type="region of interest" description="Disordered" evidence="5">
    <location>
        <begin position="166"/>
        <end position="190"/>
    </location>
</feature>
<dbReference type="Proteomes" id="UP001280581">
    <property type="component" value="Unassembled WGS sequence"/>
</dbReference>
<dbReference type="AlphaFoldDB" id="A0AAN6LSW5"/>
<dbReference type="GO" id="GO:0005762">
    <property type="term" value="C:mitochondrial large ribosomal subunit"/>
    <property type="evidence" value="ECO:0007669"/>
    <property type="project" value="TreeGrafter"/>
</dbReference>
<dbReference type="EMBL" id="WVTA01000010">
    <property type="protein sequence ID" value="KAK3203838.1"/>
    <property type="molecule type" value="Genomic_DNA"/>
</dbReference>
<evidence type="ECO:0000256" key="3">
    <source>
        <dbReference type="ARBA" id="ARBA00023274"/>
    </source>
</evidence>
<dbReference type="PANTHER" id="PTHR12059:SF5">
    <property type="entry name" value="LARGE RIBOSOMAL SUBUNIT PROTEIN UL23M"/>
    <property type="match status" value="1"/>
</dbReference>
<comment type="similarity">
    <text evidence="1">Belongs to the universal ribosomal protein uL23 family.</text>
</comment>
<comment type="caution">
    <text evidence="6">The sequence shown here is derived from an EMBL/GenBank/DDBJ whole genome shotgun (WGS) entry which is preliminary data.</text>
</comment>
<dbReference type="InterPro" id="IPR013025">
    <property type="entry name" value="Ribosomal_uL23-like"/>
</dbReference>
<dbReference type="Gene3D" id="3.30.70.330">
    <property type="match status" value="1"/>
</dbReference>
<dbReference type="GO" id="GO:0032543">
    <property type="term" value="P:mitochondrial translation"/>
    <property type="evidence" value="ECO:0007669"/>
    <property type="project" value="TreeGrafter"/>
</dbReference>
<evidence type="ECO:0000313" key="7">
    <source>
        <dbReference type="Proteomes" id="UP001280581"/>
    </source>
</evidence>
<name>A0AAN6LSW5_9PLEO</name>
<evidence type="ECO:0000256" key="4">
    <source>
        <dbReference type="ARBA" id="ARBA00039977"/>
    </source>
</evidence>
<evidence type="ECO:0000256" key="2">
    <source>
        <dbReference type="ARBA" id="ARBA00022980"/>
    </source>
</evidence>
<organism evidence="6 7">
    <name type="scientific">Pseudopithomyces chartarum</name>
    <dbReference type="NCBI Taxonomy" id="1892770"/>
    <lineage>
        <taxon>Eukaryota</taxon>
        <taxon>Fungi</taxon>
        <taxon>Dikarya</taxon>
        <taxon>Ascomycota</taxon>
        <taxon>Pezizomycotina</taxon>
        <taxon>Dothideomycetes</taxon>
        <taxon>Pleosporomycetidae</taxon>
        <taxon>Pleosporales</taxon>
        <taxon>Massarineae</taxon>
        <taxon>Didymosphaeriaceae</taxon>
        <taxon>Pseudopithomyces</taxon>
    </lineage>
</organism>
<proteinExistence type="inferred from homology"/>
<feature type="region of interest" description="Disordered" evidence="5">
    <location>
        <begin position="116"/>
        <end position="147"/>
    </location>
</feature>
<protein>
    <recommendedName>
        <fullName evidence="4">Large ribosomal subunit protein uL23m</fullName>
    </recommendedName>
</protein>
<evidence type="ECO:0000256" key="5">
    <source>
        <dbReference type="SAM" id="MobiDB-lite"/>
    </source>
</evidence>
<dbReference type="SUPFAM" id="SSF54189">
    <property type="entry name" value="Ribosomal proteins S24e, L23 and L15e"/>
    <property type="match status" value="1"/>
</dbReference>
<evidence type="ECO:0000256" key="1">
    <source>
        <dbReference type="ARBA" id="ARBA00006700"/>
    </source>
</evidence>
<sequence length="235" mass="27239">MEFAPVTKKVVAFGSKQVFLPKFTVALIRTPRLSPYHAKFLVPLNFSKYDLRDYLFHAYNVKVHSIRSLVKQMPVRDSVKQPRHWFRPESEKYMTVEMDKPFVWPETPESWEPWARKEKEESIRKTQSHQGLDSEHAQRTAAKSMRQQALKVLGESHAWKWANLKSKKGEKGEKSVSAAKKATSKKVEASKLKETYKTPADRWEEGRTPQMLGRELLKVDDTISAEASRSHEVSQ</sequence>
<dbReference type="PANTHER" id="PTHR12059">
    <property type="entry name" value="RIBOSOMAL PROTEIN L23-RELATED"/>
    <property type="match status" value="1"/>
</dbReference>
<gene>
    <name evidence="6" type="ORF">GRF29_106g792859</name>
</gene>
<keyword evidence="3" id="KW-0687">Ribonucleoprotein</keyword>
<dbReference type="InterPro" id="IPR012677">
    <property type="entry name" value="Nucleotide-bd_a/b_plait_sf"/>
</dbReference>
<reference evidence="6 7" key="1">
    <citation type="submission" date="2021-02" db="EMBL/GenBank/DDBJ databases">
        <title>Genome assembly of Pseudopithomyces chartarum.</title>
        <authorList>
            <person name="Jauregui R."/>
            <person name="Singh J."/>
            <person name="Voisey C."/>
        </authorList>
    </citation>
    <scope>NUCLEOTIDE SEQUENCE [LARGE SCALE GENOMIC DNA]</scope>
    <source>
        <strain evidence="6 7">AGR01</strain>
    </source>
</reference>
<dbReference type="GO" id="GO:0003735">
    <property type="term" value="F:structural constituent of ribosome"/>
    <property type="evidence" value="ECO:0007669"/>
    <property type="project" value="InterPro"/>
</dbReference>